<comment type="cofactor">
    <cofactor evidence="13">
        <name>Cu cation</name>
        <dbReference type="ChEBI" id="CHEBI:23378"/>
    </cofactor>
    <text evidence="13">Binds 4 Cu cations per monomer.</text>
</comment>
<keyword evidence="8 13" id="KW-0677">Repeat</keyword>
<dbReference type="InterPro" id="IPR001117">
    <property type="entry name" value="Cu-oxidase_2nd"/>
</dbReference>
<feature type="domain" description="Plastocyanin-like" evidence="17">
    <location>
        <begin position="228"/>
        <end position="341"/>
    </location>
</feature>
<feature type="region of interest" description="Disordered" evidence="14">
    <location>
        <begin position="179"/>
        <end position="198"/>
    </location>
</feature>
<comment type="subcellular location">
    <subcellularLocation>
        <location evidence="2 13">Secreted</location>
        <location evidence="2 13">Extracellular space</location>
        <location evidence="2 13">Apoplast</location>
    </subcellularLocation>
</comment>
<evidence type="ECO:0000256" key="13">
    <source>
        <dbReference type="RuleBase" id="RU361119"/>
    </source>
</evidence>
<feature type="region of interest" description="Disordered" evidence="14">
    <location>
        <begin position="1"/>
        <end position="34"/>
    </location>
</feature>
<feature type="compositionally biased region" description="Basic and acidic residues" evidence="14">
    <location>
        <begin position="179"/>
        <end position="191"/>
    </location>
</feature>
<dbReference type="FunFam" id="2.60.40.420:FF:000049">
    <property type="entry name" value="Laccase"/>
    <property type="match status" value="1"/>
</dbReference>
<dbReference type="Proteomes" id="UP000436088">
    <property type="component" value="Unassembled WGS sequence"/>
</dbReference>
<evidence type="ECO:0000256" key="1">
    <source>
        <dbReference type="ARBA" id="ARBA00000349"/>
    </source>
</evidence>
<dbReference type="InterPro" id="IPR011707">
    <property type="entry name" value="Cu-oxidase-like_N"/>
</dbReference>
<gene>
    <name evidence="18" type="ORF">F3Y22_tig00112498pilonHSYRG00013</name>
</gene>
<dbReference type="EMBL" id="VEPZ02001596">
    <property type="protein sequence ID" value="KAE8666385.1"/>
    <property type="molecule type" value="Genomic_DNA"/>
</dbReference>
<evidence type="ECO:0000256" key="14">
    <source>
        <dbReference type="SAM" id="MobiDB-lite"/>
    </source>
</evidence>
<dbReference type="CDD" id="cd13897">
    <property type="entry name" value="CuRO_3_LCC_plant"/>
    <property type="match status" value="1"/>
</dbReference>
<dbReference type="PANTHER" id="PTHR11709:SF443">
    <property type="entry name" value="LACCASE-15"/>
    <property type="match status" value="1"/>
</dbReference>
<evidence type="ECO:0000259" key="15">
    <source>
        <dbReference type="Pfam" id="PF00394"/>
    </source>
</evidence>
<dbReference type="PANTHER" id="PTHR11709">
    <property type="entry name" value="MULTI-COPPER OXIDASE"/>
    <property type="match status" value="1"/>
</dbReference>
<evidence type="ECO:0000256" key="3">
    <source>
        <dbReference type="ARBA" id="ARBA00010609"/>
    </source>
</evidence>
<dbReference type="NCBIfam" id="TIGR03389">
    <property type="entry name" value="laccase"/>
    <property type="match status" value="1"/>
</dbReference>
<keyword evidence="11" id="KW-0325">Glycoprotein</keyword>
<reference evidence="18" key="1">
    <citation type="submission" date="2019-09" db="EMBL/GenBank/DDBJ databases">
        <title>Draft genome information of white flower Hibiscus syriacus.</title>
        <authorList>
            <person name="Kim Y.-M."/>
        </authorList>
    </citation>
    <scope>NUCLEOTIDE SEQUENCE [LARGE SCALE GENOMIC DNA]</scope>
    <source>
        <strain evidence="18">YM2019G1</strain>
    </source>
</reference>
<organism evidence="18 19">
    <name type="scientific">Hibiscus syriacus</name>
    <name type="common">Rose of Sharon</name>
    <dbReference type="NCBI Taxonomy" id="106335"/>
    <lineage>
        <taxon>Eukaryota</taxon>
        <taxon>Viridiplantae</taxon>
        <taxon>Streptophyta</taxon>
        <taxon>Embryophyta</taxon>
        <taxon>Tracheophyta</taxon>
        <taxon>Spermatophyta</taxon>
        <taxon>Magnoliopsida</taxon>
        <taxon>eudicotyledons</taxon>
        <taxon>Gunneridae</taxon>
        <taxon>Pentapetalae</taxon>
        <taxon>rosids</taxon>
        <taxon>malvids</taxon>
        <taxon>Malvales</taxon>
        <taxon>Malvaceae</taxon>
        <taxon>Malvoideae</taxon>
        <taxon>Hibiscus</taxon>
    </lineage>
</organism>
<dbReference type="Gene3D" id="2.60.40.420">
    <property type="entry name" value="Cupredoxins - blue copper proteins"/>
    <property type="match status" value="3"/>
</dbReference>
<evidence type="ECO:0000256" key="10">
    <source>
        <dbReference type="ARBA" id="ARBA00023008"/>
    </source>
</evidence>
<name>A0A6A2XGS0_HIBSY</name>
<evidence type="ECO:0000259" key="17">
    <source>
        <dbReference type="Pfam" id="PF07732"/>
    </source>
</evidence>
<dbReference type="Pfam" id="PF07731">
    <property type="entry name" value="Cu-oxidase_2"/>
    <property type="match status" value="1"/>
</dbReference>
<evidence type="ECO:0000256" key="6">
    <source>
        <dbReference type="ARBA" id="ARBA00022525"/>
    </source>
</evidence>
<comment type="similarity">
    <text evidence="3 13">Belongs to the multicopper oxidase family.</text>
</comment>
<keyword evidence="7 13" id="KW-0479">Metal-binding</keyword>
<dbReference type="Pfam" id="PF00394">
    <property type="entry name" value="Cu-oxidase"/>
    <property type="match status" value="1"/>
</dbReference>
<dbReference type="CDD" id="cd13875">
    <property type="entry name" value="CuRO_2_LCC_plant"/>
    <property type="match status" value="1"/>
</dbReference>
<evidence type="ECO:0000256" key="4">
    <source>
        <dbReference type="ARBA" id="ARBA00012297"/>
    </source>
</evidence>
<dbReference type="InterPro" id="IPR011706">
    <property type="entry name" value="Cu-oxidase_C"/>
</dbReference>
<evidence type="ECO:0000313" key="19">
    <source>
        <dbReference type="Proteomes" id="UP000436088"/>
    </source>
</evidence>
<comment type="caution">
    <text evidence="18">The sequence shown here is derived from an EMBL/GenBank/DDBJ whole genome shotgun (WGS) entry which is preliminary data.</text>
</comment>
<dbReference type="CDD" id="cd13849">
    <property type="entry name" value="CuRO_1_LCC_plant"/>
    <property type="match status" value="1"/>
</dbReference>
<dbReference type="GO" id="GO:0005507">
    <property type="term" value="F:copper ion binding"/>
    <property type="evidence" value="ECO:0007669"/>
    <property type="project" value="InterPro"/>
</dbReference>
<accession>A0A6A2XGS0</accession>
<dbReference type="InterPro" id="IPR002355">
    <property type="entry name" value="Cu_oxidase_Cu_BS"/>
</dbReference>
<proteinExistence type="inferred from homology"/>
<evidence type="ECO:0000256" key="8">
    <source>
        <dbReference type="ARBA" id="ARBA00022737"/>
    </source>
</evidence>
<evidence type="ECO:0000256" key="12">
    <source>
        <dbReference type="ARBA" id="ARBA00023185"/>
    </source>
</evidence>
<dbReference type="InterPro" id="IPR034285">
    <property type="entry name" value="CuRO_2_LCC"/>
</dbReference>
<evidence type="ECO:0000256" key="7">
    <source>
        <dbReference type="ARBA" id="ARBA00022723"/>
    </source>
</evidence>
<keyword evidence="19" id="KW-1185">Reference proteome</keyword>
<feature type="domain" description="Plastocyanin-like" evidence="15">
    <location>
        <begin position="354"/>
        <end position="504"/>
    </location>
</feature>
<dbReference type="InterPro" id="IPR008972">
    <property type="entry name" value="Cupredoxin"/>
</dbReference>
<evidence type="ECO:0000256" key="5">
    <source>
        <dbReference type="ARBA" id="ARBA00022523"/>
    </source>
</evidence>
<keyword evidence="5 13" id="KW-0052">Apoplast</keyword>
<dbReference type="GO" id="GO:0048046">
    <property type="term" value="C:apoplast"/>
    <property type="evidence" value="ECO:0007669"/>
    <property type="project" value="UniProtKB-SubCell"/>
</dbReference>
<evidence type="ECO:0000259" key="16">
    <source>
        <dbReference type="Pfam" id="PF07731"/>
    </source>
</evidence>
<feature type="compositionally biased region" description="Basic residues" evidence="14">
    <location>
        <begin position="1"/>
        <end position="10"/>
    </location>
</feature>
<dbReference type="SUPFAM" id="SSF49503">
    <property type="entry name" value="Cupredoxins"/>
    <property type="match status" value="3"/>
</dbReference>
<dbReference type="InterPro" id="IPR017761">
    <property type="entry name" value="Laccase"/>
</dbReference>
<feature type="domain" description="Plastocyanin-like" evidence="16">
    <location>
        <begin position="614"/>
        <end position="744"/>
    </location>
</feature>
<keyword evidence="9 13" id="KW-0560">Oxidoreductase</keyword>
<evidence type="ECO:0000256" key="9">
    <source>
        <dbReference type="ARBA" id="ARBA00023002"/>
    </source>
</evidence>
<sequence length="761" mass="86340">MAPKRQRQKRGLSQSSSQPSSSQPPPSVTNDSSEEIRSFETLNFRSDMEKQRWQTSFKVRKIRPERVIDLGFLFDDKYAFSFKSTFTSWGWLEFLGVEPRYYPNLVRVFYNNASLQHEPNKTNIIGINTHVMGKDIYISRNYCGGLGVANTGDSDENAGYDFVEKLGWKRVKEVGLDQEREEMDPIGHEEEQPSGDAMMEEAPVAEDVTIKTVMEYMVNFREHIDSLVKEASCTRLCSTKKILTVNGQFPGPTIEVQYGETVYVNVYNQGKQNITIHWHGLQQRRYPWSDGPEYITQCPIRPGRRFRQKLLFTTEEGTLWWHAHSDWSRATVYGAIIIHPKVGSRYHFPKPDADVPIILGEWWKEDITKVVQRLHDTGGDPNISDAFTINGQPGDLYPCSKQGTFKLTVERGKTYLLRLINAAMNVILFFAIKKHNLTVVGVDATYTKPLSSEYVTIGPGQTVDALLSANQKPDRYYMAARAYSTGTNPVFDNTTTTAIVQYRGKYTSSSFPSLPSLPFYNDTNAAFSFFGSLKSLADKYHPVKVPLDIGNRIMTTVSVNTFPCQHNNKCAGPNGTRFGASMNNISFVSPSTALLQAYYQHTNGIYGDDFPDMPPFLFNFTDKFLPVGFETPKRGTEVIVLDYNTTVEIVLQGTELLGGIDHPIHLHGYNFYIVGFGFGNFDIYKDPLKYNLKDPPLRNTAVVPFDGWITVRFKADNPGVWFLHCHIERHMTWGMKTVFIVKDGEQPDERLLPPPPDMPSC</sequence>
<dbReference type="GO" id="GO:0046274">
    <property type="term" value="P:lignin catabolic process"/>
    <property type="evidence" value="ECO:0007669"/>
    <property type="project" value="UniProtKB-KW"/>
</dbReference>
<keyword evidence="10 13" id="KW-0186">Copper</keyword>
<protein>
    <recommendedName>
        <fullName evidence="4 13">Laccase</fullName>
        <ecNumber evidence="4 13">1.10.3.2</ecNumber>
    </recommendedName>
    <alternativeName>
        <fullName evidence="13">Benzenediol:oxygen oxidoreductase</fullName>
    </alternativeName>
    <alternativeName>
        <fullName evidence="13">Diphenol oxidase</fullName>
    </alternativeName>
    <alternativeName>
        <fullName evidence="13">Urishiol oxidase</fullName>
    </alternativeName>
</protein>
<evidence type="ECO:0000256" key="11">
    <source>
        <dbReference type="ARBA" id="ARBA00023180"/>
    </source>
</evidence>
<keyword evidence="12 13" id="KW-0439">Lignin degradation</keyword>
<dbReference type="AlphaFoldDB" id="A0A6A2XGS0"/>
<comment type="function">
    <text evidence="13">Lignin degradation and detoxification of lignin-derived products.</text>
</comment>
<dbReference type="PROSITE" id="PS00079">
    <property type="entry name" value="MULTICOPPER_OXIDASE1"/>
    <property type="match status" value="1"/>
</dbReference>
<dbReference type="InterPro" id="IPR034288">
    <property type="entry name" value="CuRO_1_LCC"/>
</dbReference>
<keyword evidence="6 13" id="KW-0964">Secreted</keyword>
<dbReference type="InterPro" id="IPR034289">
    <property type="entry name" value="CuRO_3_LCC"/>
</dbReference>
<dbReference type="GO" id="GO:0052716">
    <property type="term" value="F:hydroquinone:oxygen oxidoreductase activity"/>
    <property type="evidence" value="ECO:0007669"/>
    <property type="project" value="UniProtKB-EC"/>
</dbReference>
<comment type="catalytic activity">
    <reaction evidence="1 13">
        <text>4 hydroquinone + O2 = 4 benzosemiquinone + 2 H2O</text>
        <dbReference type="Rhea" id="RHEA:11276"/>
        <dbReference type="ChEBI" id="CHEBI:15377"/>
        <dbReference type="ChEBI" id="CHEBI:15379"/>
        <dbReference type="ChEBI" id="CHEBI:17594"/>
        <dbReference type="ChEBI" id="CHEBI:17977"/>
        <dbReference type="EC" id="1.10.3.2"/>
    </reaction>
</comment>
<dbReference type="EC" id="1.10.3.2" evidence="4 13"/>
<dbReference type="InterPro" id="IPR045087">
    <property type="entry name" value="Cu-oxidase_fam"/>
</dbReference>
<dbReference type="PROSITE" id="PS00080">
    <property type="entry name" value="MULTICOPPER_OXIDASE2"/>
    <property type="match status" value="1"/>
</dbReference>
<dbReference type="Pfam" id="PF07732">
    <property type="entry name" value="Cu-oxidase_3"/>
    <property type="match status" value="1"/>
</dbReference>
<evidence type="ECO:0000256" key="2">
    <source>
        <dbReference type="ARBA" id="ARBA00004271"/>
    </source>
</evidence>
<evidence type="ECO:0000313" key="18">
    <source>
        <dbReference type="EMBL" id="KAE8666385.1"/>
    </source>
</evidence>
<dbReference type="InterPro" id="IPR033138">
    <property type="entry name" value="Cu_oxidase_CS"/>
</dbReference>